<evidence type="ECO:0000313" key="8">
    <source>
        <dbReference type="WBParaSite" id="SBAD_0000845501-mRNA-1"/>
    </source>
</evidence>
<keyword evidence="7" id="KW-1185">Reference proteome</keyword>
<organism evidence="8">
    <name type="scientific">Soboliphyme baturini</name>
    <dbReference type="NCBI Taxonomy" id="241478"/>
    <lineage>
        <taxon>Eukaryota</taxon>
        <taxon>Metazoa</taxon>
        <taxon>Ecdysozoa</taxon>
        <taxon>Nematoda</taxon>
        <taxon>Enoplea</taxon>
        <taxon>Dorylaimia</taxon>
        <taxon>Dioctophymatida</taxon>
        <taxon>Dioctophymatoidea</taxon>
        <taxon>Soboliphymatidae</taxon>
        <taxon>Soboliphyme</taxon>
    </lineage>
</organism>
<dbReference type="SUPFAM" id="SSF47413">
    <property type="entry name" value="lambda repressor-like DNA-binding domains"/>
    <property type="match status" value="1"/>
</dbReference>
<dbReference type="PANTHER" id="PTHR10245">
    <property type="entry name" value="ENDOTHELIAL DIFFERENTIATION-RELATED FACTOR 1 MULTIPROTEIN BRIDGING FACTOR 1"/>
    <property type="match status" value="1"/>
</dbReference>
<feature type="domain" description="HTH cro/C1-type" evidence="5">
    <location>
        <begin position="84"/>
        <end position="138"/>
    </location>
</feature>
<dbReference type="GO" id="GO:0003677">
    <property type="term" value="F:DNA binding"/>
    <property type="evidence" value="ECO:0007669"/>
    <property type="project" value="UniProtKB-KW"/>
</dbReference>
<accession>A0A183IX07</accession>
<dbReference type="EMBL" id="UZAM01011311">
    <property type="protein sequence ID" value="VDP15538.1"/>
    <property type="molecule type" value="Genomic_DNA"/>
</dbReference>
<sequence>MALRSDTEWDTVTVLRKRPPKASELRDSKTVNQAQRLGKAVDTTKKFNAATNKQHVAVKDISQLDNEFEDMHHDKIPLEIGRLIQSGRQAKEWSQSDLAKAINEKLSIVNDYEAGRAVLNQQILGKIERAIEIKLRGKDKGKPLPHKPPKAEATKGGQKKK</sequence>
<evidence type="ECO:0000313" key="6">
    <source>
        <dbReference type="EMBL" id="VDP15538.1"/>
    </source>
</evidence>
<name>A0A183IX07_9BILA</name>
<dbReference type="Pfam" id="PF08523">
    <property type="entry name" value="MBF1"/>
    <property type="match status" value="1"/>
</dbReference>
<keyword evidence="2" id="KW-0238">DNA-binding</keyword>
<dbReference type="GO" id="GO:0005634">
    <property type="term" value="C:nucleus"/>
    <property type="evidence" value="ECO:0007669"/>
    <property type="project" value="TreeGrafter"/>
</dbReference>
<dbReference type="InterPro" id="IPR013729">
    <property type="entry name" value="MBF1_N"/>
</dbReference>
<dbReference type="PROSITE" id="PS50943">
    <property type="entry name" value="HTH_CROC1"/>
    <property type="match status" value="1"/>
</dbReference>
<evidence type="ECO:0000256" key="2">
    <source>
        <dbReference type="ARBA" id="ARBA00023125"/>
    </source>
</evidence>
<evidence type="ECO:0000256" key="4">
    <source>
        <dbReference type="SAM" id="MobiDB-lite"/>
    </source>
</evidence>
<dbReference type="InterPro" id="IPR001387">
    <property type="entry name" value="Cro/C1-type_HTH"/>
</dbReference>
<dbReference type="WBParaSite" id="SBAD_0000845501-mRNA-1">
    <property type="protein sequence ID" value="SBAD_0000845501-mRNA-1"/>
    <property type="gene ID" value="SBAD_0000845501"/>
</dbReference>
<dbReference type="AlphaFoldDB" id="A0A183IX07"/>
<keyword evidence="1" id="KW-0805">Transcription regulation</keyword>
<dbReference type="InterPro" id="IPR010982">
    <property type="entry name" value="Lambda_DNA-bd_dom_sf"/>
</dbReference>
<evidence type="ECO:0000259" key="5">
    <source>
        <dbReference type="PROSITE" id="PS50943"/>
    </source>
</evidence>
<keyword evidence="3" id="KW-0804">Transcription</keyword>
<evidence type="ECO:0000313" key="7">
    <source>
        <dbReference type="Proteomes" id="UP000270296"/>
    </source>
</evidence>
<dbReference type="Gene3D" id="1.10.260.40">
    <property type="entry name" value="lambda repressor-like DNA-binding domains"/>
    <property type="match status" value="1"/>
</dbReference>
<dbReference type="Pfam" id="PF01381">
    <property type="entry name" value="HTH_3"/>
    <property type="match status" value="1"/>
</dbReference>
<dbReference type="OrthoDB" id="10253401at2759"/>
<proteinExistence type="predicted"/>
<reference evidence="6 7" key="2">
    <citation type="submission" date="2018-11" db="EMBL/GenBank/DDBJ databases">
        <authorList>
            <consortium name="Pathogen Informatics"/>
        </authorList>
    </citation>
    <scope>NUCLEOTIDE SEQUENCE [LARGE SCALE GENOMIC DNA]</scope>
</reference>
<dbReference type="CDD" id="cd00093">
    <property type="entry name" value="HTH_XRE"/>
    <property type="match status" value="1"/>
</dbReference>
<evidence type="ECO:0000256" key="1">
    <source>
        <dbReference type="ARBA" id="ARBA00023015"/>
    </source>
</evidence>
<dbReference type="SMART" id="SM00530">
    <property type="entry name" value="HTH_XRE"/>
    <property type="match status" value="1"/>
</dbReference>
<feature type="region of interest" description="Disordered" evidence="4">
    <location>
        <begin position="135"/>
        <end position="161"/>
    </location>
</feature>
<gene>
    <name evidence="6" type="ORF">SBAD_LOCUS8154</name>
</gene>
<protein>
    <submittedName>
        <fullName evidence="8">HTH cro/C1-type domain-containing protein</fullName>
    </submittedName>
</protein>
<reference evidence="8" key="1">
    <citation type="submission" date="2016-06" db="UniProtKB">
        <authorList>
            <consortium name="WormBaseParasite"/>
        </authorList>
    </citation>
    <scope>IDENTIFICATION</scope>
</reference>
<evidence type="ECO:0000256" key="3">
    <source>
        <dbReference type="ARBA" id="ARBA00023163"/>
    </source>
</evidence>
<dbReference type="PANTHER" id="PTHR10245:SF15">
    <property type="entry name" value="ENDOTHELIAL DIFFERENTIATION-RELATED FACTOR 1"/>
    <property type="match status" value="1"/>
</dbReference>
<dbReference type="Proteomes" id="UP000270296">
    <property type="component" value="Unassembled WGS sequence"/>
</dbReference>